<keyword evidence="3" id="KW-1185">Reference proteome</keyword>
<dbReference type="SUPFAM" id="SSF117856">
    <property type="entry name" value="AF0104/ALDC/Ptd012-like"/>
    <property type="match status" value="1"/>
</dbReference>
<proteinExistence type="predicted"/>
<name>A0ABW2SSR3_9ACTN</name>
<dbReference type="Proteomes" id="UP001596514">
    <property type="component" value="Unassembled WGS sequence"/>
</dbReference>
<evidence type="ECO:0000313" key="2">
    <source>
        <dbReference type="EMBL" id="MFC7598706.1"/>
    </source>
</evidence>
<sequence>MHVIEIQEGELVSEISRQAKELGILNGAIVSLIGAADSFVVSTMPAKDPTADNITEYDMTGEMTGTGEIVDGKPHVHVVMGVEGDRGVTGHLHSAQIGHWFARVYVIPVS</sequence>
<feature type="domain" description="PPC" evidence="1">
    <location>
        <begin position="1"/>
        <end position="110"/>
    </location>
</feature>
<dbReference type="RefSeq" id="WP_343982879.1">
    <property type="nucleotide sequence ID" value="NZ_BAAAGK010000274.1"/>
</dbReference>
<gene>
    <name evidence="2" type="ORF">ACFQVD_01150</name>
</gene>
<dbReference type="Gene3D" id="3.30.1330.80">
    <property type="entry name" value="Hypothetical protein, similar to alpha- acetolactate decarboxylase, domain 2"/>
    <property type="match status" value="1"/>
</dbReference>
<evidence type="ECO:0000313" key="3">
    <source>
        <dbReference type="Proteomes" id="UP001596514"/>
    </source>
</evidence>
<reference evidence="3" key="1">
    <citation type="journal article" date="2019" name="Int. J. Syst. Evol. Microbiol.">
        <title>The Global Catalogue of Microorganisms (GCM) 10K type strain sequencing project: providing services to taxonomists for standard genome sequencing and annotation.</title>
        <authorList>
            <consortium name="The Broad Institute Genomics Platform"/>
            <consortium name="The Broad Institute Genome Sequencing Center for Infectious Disease"/>
            <person name="Wu L."/>
            <person name="Ma J."/>
        </authorList>
    </citation>
    <scope>NUCLEOTIDE SEQUENCE [LARGE SCALE GENOMIC DNA]</scope>
    <source>
        <strain evidence="3">JCM 10083</strain>
    </source>
</reference>
<protein>
    <submittedName>
        <fullName evidence="2">PCC domain-containing protein</fullName>
    </submittedName>
</protein>
<dbReference type="EMBL" id="JBHTEE010000001">
    <property type="protein sequence ID" value="MFC7598706.1"/>
    <property type="molecule type" value="Genomic_DNA"/>
</dbReference>
<accession>A0ABW2SSR3</accession>
<evidence type="ECO:0000259" key="1">
    <source>
        <dbReference type="PROSITE" id="PS51742"/>
    </source>
</evidence>
<dbReference type="PROSITE" id="PS51742">
    <property type="entry name" value="PPC"/>
    <property type="match status" value="1"/>
</dbReference>
<dbReference type="Pfam" id="PF03479">
    <property type="entry name" value="PCC"/>
    <property type="match status" value="1"/>
</dbReference>
<organism evidence="2 3">
    <name type="scientific">Streptosporangium amethystogenes subsp. fukuiense</name>
    <dbReference type="NCBI Taxonomy" id="698418"/>
    <lineage>
        <taxon>Bacteria</taxon>
        <taxon>Bacillati</taxon>
        <taxon>Actinomycetota</taxon>
        <taxon>Actinomycetes</taxon>
        <taxon>Streptosporangiales</taxon>
        <taxon>Streptosporangiaceae</taxon>
        <taxon>Streptosporangium</taxon>
    </lineage>
</organism>
<comment type="caution">
    <text evidence="2">The sequence shown here is derived from an EMBL/GenBank/DDBJ whole genome shotgun (WGS) entry which is preliminary data.</text>
</comment>
<dbReference type="InterPro" id="IPR005175">
    <property type="entry name" value="PPC_dom"/>
</dbReference>